<comment type="caution">
    <text evidence="2">The sequence shown here is derived from an EMBL/GenBank/DDBJ whole genome shotgun (WGS) entry which is preliminary data.</text>
</comment>
<protein>
    <submittedName>
        <fullName evidence="2">Uncharacterized protein</fullName>
    </submittedName>
</protein>
<evidence type="ECO:0000313" key="2">
    <source>
        <dbReference type="EMBL" id="MBA8814005.1"/>
    </source>
</evidence>
<dbReference type="AlphaFoldDB" id="A0A7W3PJ31"/>
<evidence type="ECO:0000313" key="3">
    <source>
        <dbReference type="Proteomes" id="UP000522688"/>
    </source>
</evidence>
<accession>A0A7W3PJ31</accession>
<keyword evidence="1" id="KW-0472">Membrane</keyword>
<evidence type="ECO:0000256" key="1">
    <source>
        <dbReference type="SAM" id="Phobius"/>
    </source>
</evidence>
<name>A0A7W3PJ31_9MICO</name>
<reference evidence="2 3" key="1">
    <citation type="submission" date="2020-07" db="EMBL/GenBank/DDBJ databases">
        <title>Sequencing the genomes of 1000 actinobacteria strains.</title>
        <authorList>
            <person name="Klenk H.-P."/>
        </authorList>
    </citation>
    <scope>NUCLEOTIDE SEQUENCE [LARGE SCALE GENOMIC DNA]</scope>
    <source>
        <strain evidence="2 3">DSM 10309</strain>
    </source>
</reference>
<gene>
    <name evidence="2" type="ORF">FB463_002254</name>
</gene>
<organism evidence="2 3">
    <name type="scientific">Frigoribacterium faeni</name>
    <dbReference type="NCBI Taxonomy" id="145483"/>
    <lineage>
        <taxon>Bacteria</taxon>
        <taxon>Bacillati</taxon>
        <taxon>Actinomycetota</taxon>
        <taxon>Actinomycetes</taxon>
        <taxon>Micrococcales</taxon>
        <taxon>Microbacteriaceae</taxon>
        <taxon>Frigoribacterium</taxon>
    </lineage>
</organism>
<dbReference type="EMBL" id="JACGWW010000002">
    <property type="protein sequence ID" value="MBA8814005.1"/>
    <property type="molecule type" value="Genomic_DNA"/>
</dbReference>
<feature type="transmembrane region" description="Helical" evidence="1">
    <location>
        <begin position="81"/>
        <end position="103"/>
    </location>
</feature>
<feature type="transmembrane region" description="Helical" evidence="1">
    <location>
        <begin position="147"/>
        <end position="175"/>
    </location>
</feature>
<sequence length="188" mass="20791">MTESKAMRRPAQMRISRRGMPSMRRGFAGLFFGASALICMGTFLGTMAGLSIYSIVLQANGSEAPTVQELVHSGEAWPPLVVPTVTIWMTIPGLVFGSVYAIVVRHARDFFFEPWFVTFFLALDAFFAIEFARIFPDTPEWPRDSFWAGVILIIAAVPVGVLAVQRFAAGVVGFVRDQGEVRRARRGD</sequence>
<keyword evidence="1" id="KW-1133">Transmembrane helix</keyword>
<feature type="transmembrane region" description="Helical" evidence="1">
    <location>
        <begin position="115"/>
        <end position="135"/>
    </location>
</feature>
<proteinExistence type="predicted"/>
<dbReference type="RefSeq" id="WP_146853438.1">
    <property type="nucleotide sequence ID" value="NZ_BAAAHR010000003.1"/>
</dbReference>
<dbReference type="Proteomes" id="UP000522688">
    <property type="component" value="Unassembled WGS sequence"/>
</dbReference>
<keyword evidence="1" id="KW-0812">Transmembrane</keyword>